<evidence type="ECO:0000256" key="5">
    <source>
        <dbReference type="ARBA" id="ARBA00023010"/>
    </source>
</evidence>
<keyword evidence="3" id="KW-0509">mRNA transport</keyword>
<evidence type="ECO:0000256" key="1">
    <source>
        <dbReference type="ARBA" id="ARBA00004567"/>
    </source>
</evidence>
<keyword evidence="2" id="KW-0813">Transport</keyword>
<evidence type="ECO:0000313" key="11">
    <source>
        <dbReference type="RefSeq" id="XP_019702674.1"/>
    </source>
</evidence>
<dbReference type="Gene3D" id="6.10.140.1350">
    <property type="match status" value="1"/>
</dbReference>
<evidence type="ECO:0000256" key="2">
    <source>
        <dbReference type="ARBA" id="ARBA00022448"/>
    </source>
</evidence>
<dbReference type="GO" id="GO:0005643">
    <property type="term" value="C:nuclear pore"/>
    <property type="evidence" value="ECO:0007669"/>
    <property type="project" value="UniProtKB-SubCell"/>
</dbReference>
<evidence type="ECO:0000256" key="8">
    <source>
        <dbReference type="SAM" id="MobiDB-lite"/>
    </source>
</evidence>
<evidence type="ECO:0000256" key="4">
    <source>
        <dbReference type="ARBA" id="ARBA00022927"/>
    </source>
</evidence>
<organism evidence="10">
    <name type="scientific">Elaeis guineensis var. tenera</name>
    <name type="common">Oil palm</name>
    <dbReference type="NCBI Taxonomy" id="51953"/>
    <lineage>
        <taxon>Eukaryota</taxon>
        <taxon>Viridiplantae</taxon>
        <taxon>Streptophyta</taxon>
        <taxon>Embryophyta</taxon>
        <taxon>Tracheophyta</taxon>
        <taxon>Spermatophyta</taxon>
        <taxon>Magnoliopsida</taxon>
        <taxon>Liliopsida</taxon>
        <taxon>Arecaceae</taxon>
        <taxon>Arecoideae</taxon>
        <taxon>Cocoseae</taxon>
        <taxon>Elaeidinae</taxon>
        <taxon>Elaeis</taxon>
    </lineage>
</organism>
<evidence type="ECO:0000313" key="9">
    <source>
        <dbReference type="Proteomes" id="UP000504607"/>
    </source>
</evidence>
<feature type="compositionally biased region" description="Basic residues" evidence="8">
    <location>
        <begin position="116"/>
        <end position="126"/>
    </location>
</feature>
<dbReference type="KEGG" id="egu:105034852"/>
<dbReference type="AlphaFoldDB" id="A0A6J0PCN4"/>
<dbReference type="GeneID" id="105034852"/>
<evidence type="ECO:0000256" key="6">
    <source>
        <dbReference type="ARBA" id="ARBA00023132"/>
    </source>
</evidence>
<dbReference type="GO" id="GO:0008139">
    <property type="term" value="F:nuclear localization sequence binding"/>
    <property type="evidence" value="ECO:0007669"/>
    <property type="project" value="InterPro"/>
</dbReference>
<feature type="compositionally biased region" description="Pro residues" evidence="8">
    <location>
        <begin position="20"/>
        <end position="31"/>
    </location>
</feature>
<dbReference type="GO" id="GO:0051028">
    <property type="term" value="P:mRNA transport"/>
    <property type="evidence" value="ECO:0007669"/>
    <property type="project" value="UniProtKB-KW"/>
</dbReference>
<dbReference type="GO" id="GO:0017056">
    <property type="term" value="F:structural constituent of nuclear pore"/>
    <property type="evidence" value="ECO:0007669"/>
    <property type="project" value="InterPro"/>
</dbReference>
<dbReference type="InterPro" id="IPR024882">
    <property type="entry name" value="NUP58/p45/49"/>
</dbReference>
<name>A0A6J0PCN4_ELAGV</name>
<proteinExistence type="predicted"/>
<keyword evidence="7" id="KW-0539">Nucleus</keyword>
<feature type="compositionally biased region" description="Low complexity" evidence="8">
    <location>
        <begin position="37"/>
        <end position="51"/>
    </location>
</feature>
<dbReference type="PANTHER" id="PTHR13437:SF2">
    <property type="entry name" value="NUCLEOPORIN P58_P45"/>
    <property type="match status" value="1"/>
</dbReference>
<dbReference type="PANTHER" id="PTHR13437">
    <property type="entry name" value="NUCLEOPORIN P58/P45 NUCLEOPORIN-LIKE PROTEIN 1"/>
    <property type="match status" value="1"/>
</dbReference>
<comment type="subcellular location">
    <subcellularLocation>
        <location evidence="1">Nucleus</location>
        <location evidence="1">Nuclear pore complex</location>
    </subcellularLocation>
</comment>
<evidence type="ECO:0000256" key="3">
    <source>
        <dbReference type="ARBA" id="ARBA00022816"/>
    </source>
</evidence>
<keyword evidence="9" id="KW-1185">Reference proteome</keyword>
<keyword evidence="4" id="KW-0653">Protein transport</keyword>
<dbReference type="RefSeq" id="XP_019702674.1">
    <property type="nucleotide sequence ID" value="XM_019847115.2"/>
</dbReference>
<accession>A0A6J0PCN4</accession>
<feature type="region of interest" description="Disordered" evidence="8">
    <location>
        <begin position="1"/>
        <end position="159"/>
    </location>
</feature>
<keyword evidence="6" id="KW-0906">Nuclear pore complex</keyword>
<sequence length="618" mass="70143">MRPGFGNRRGRFLVSTEVPPRCPQSSPPLSPPESLRESSPSGSSSPTGSIPWLSPSSGLTPRPPDGQPSSERPARPPRLSPKGKQSPGHLAGEGGQNLAPPVTRSPPAKDSPRVTEKRKKSRKALAGKRVQEQHPSFIQTRPPKQQQQPLILQNPQPQQQEQFLPFPSLVQHPLIFQTQQQQQQFSPFPSFVPQFSPFSSLIFQTHPQMAFSFPSPQLQQQLPSLFQTPQPQQQQRPSIFQTSQPQPQQQNVQFQQQQHAALLQQQLMLFTEDGSPTSYNTRFVDLRRDSQKLLLRIEELILENRADSERLDQCIRLYDSSVSGDSFEFDASRILQELGGITTAIEREVSVQDLMKKVNDMMCHMEFAIHSYMMLRPRFLRPNVPAAAGIGSASQTVGAAGTSGQTNQLMTSSISPIFEFYSGIPTRPSKFVHHTAARFEKYMTECCQQIEELEQLVLMDTDKTSSNSLEALPKVMSNIHDYFIHVAAEVENLHRYVESMKMAYLADRRRWGDGNDPFLRPVEEKQLNDKLLLEEFIQHCIYQLILHNQPPKLLTSLPVQQLPYQVHHCCLQGILLHLPVVDFLFLYLHLLHLLFSFRLQQHLLNHLACLALLDLHLS</sequence>
<dbReference type="RefSeq" id="XP_019702673.1">
    <property type="nucleotide sequence ID" value="XM_019847114.2"/>
</dbReference>
<feature type="compositionally biased region" description="Low complexity" evidence="8">
    <location>
        <begin position="142"/>
        <end position="159"/>
    </location>
</feature>
<reference evidence="10" key="1">
    <citation type="submission" date="2022-04" db="UniProtKB">
        <authorList>
            <consortium name="RefSeq"/>
        </authorList>
    </citation>
    <scope>IDENTIFICATION</scope>
</reference>
<evidence type="ECO:0000256" key="7">
    <source>
        <dbReference type="ARBA" id="ARBA00023242"/>
    </source>
</evidence>
<dbReference type="GO" id="GO:0015031">
    <property type="term" value="P:protein transport"/>
    <property type="evidence" value="ECO:0007669"/>
    <property type="project" value="UniProtKB-KW"/>
</dbReference>
<evidence type="ECO:0000313" key="10">
    <source>
        <dbReference type="RefSeq" id="XP_019702673.1"/>
    </source>
</evidence>
<dbReference type="OrthoDB" id="2538017at2759"/>
<keyword evidence="5" id="KW-0811">Translocation</keyword>
<gene>
    <name evidence="10 11" type="primary">LOC105034852</name>
</gene>
<feature type="region of interest" description="Disordered" evidence="8">
    <location>
        <begin position="228"/>
        <end position="251"/>
    </location>
</feature>
<dbReference type="Proteomes" id="UP000504607">
    <property type="component" value="Unplaced"/>
</dbReference>
<protein>
    <submittedName>
        <fullName evidence="10">Nuclear pore complex protein Nup58</fullName>
    </submittedName>
</protein>